<sequence>MEKARMNVGIPEGMTINSGYDGLTIERRWYTSKTLFYAGFAVIWNAFLFNWYREFPGFDALTEDNIMTYLFPVGHVAVGVGLIYYVVAGFLNKTTVTVSHSNVESKISPIPFGLKKVIPAPSIEQVYCKEVTKSSKNGESVTFEVRVIQKDRKNTCLVSGLETSEQALFLEHEIESYLGIKDVSVKGELG</sequence>
<accession>A0A1Q9GBG7</accession>
<dbReference type="OrthoDB" id="7061362at2"/>
<dbReference type="RefSeq" id="WP_075767330.1">
    <property type="nucleotide sequence ID" value="NZ_MJIL01000094.1"/>
</dbReference>
<evidence type="ECO:0000313" key="3">
    <source>
        <dbReference type="Proteomes" id="UP000186905"/>
    </source>
</evidence>
<gene>
    <name evidence="2" type="ORF">BIT28_12250</name>
</gene>
<dbReference type="STRING" id="1903952.BIT28_12250"/>
<dbReference type="EMBL" id="MJIL01000094">
    <property type="protein sequence ID" value="OLQ71678.1"/>
    <property type="molecule type" value="Genomic_DNA"/>
</dbReference>
<feature type="transmembrane region" description="Helical" evidence="1">
    <location>
        <begin position="72"/>
        <end position="91"/>
    </location>
</feature>
<keyword evidence="3" id="KW-1185">Reference proteome</keyword>
<keyword evidence="1" id="KW-1133">Transmembrane helix</keyword>
<proteinExistence type="predicted"/>
<organism evidence="2 3">
    <name type="scientific">Photobacterium proteolyticum</name>
    <dbReference type="NCBI Taxonomy" id="1903952"/>
    <lineage>
        <taxon>Bacteria</taxon>
        <taxon>Pseudomonadati</taxon>
        <taxon>Pseudomonadota</taxon>
        <taxon>Gammaproteobacteria</taxon>
        <taxon>Vibrionales</taxon>
        <taxon>Vibrionaceae</taxon>
        <taxon>Photobacterium</taxon>
    </lineage>
</organism>
<name>A0A1Q9GBG7_9GAMM</name>
<keyword evidence="1" id="KW-0472">Membrane</keyword>
<feature type="transmembrane region" description="Helical" evidence="1">
    <location>
        <begin position="34"/>
        <end position="52"/>
    </location>
</feature>
<dbReference type="Proteomes" id="UP000186905">
    <property type="component" value="Unassembled WGS sequence"/>
</dbReference>
<reference evidence="2 3" key="1">
    <citation type="submission" date="2016-09" db="EMBL/GenBank/DDBJ databases">
        <title>Photobacterium proteolyticum sp. nov. a protease producing bacterium isolated from ocean sediments of Laizhou Bay.</title>
        <authorList>
            <person name="Li Y."/>
        </authorList>
    </citation>
    <scope>NUCLEOTIDE SEQUENCE [LARGE SCALE GENOMIC DNA]</scope>
    <source>
        <strain evidence="2 3">13-12</strain>
    </source>
</reference>
<keyword evidence="1" id="KW-0812">Transmembrane</keyword>
<protein>
    <submittedName>
        <fullName evidence="2">Uncharacterized protein</fullName>
    </submittedName>
</protein>
<comment type="caution">
    <text evidence="2">The sequence shown here is derived from an EMBL/GenBank/DDBJ whole genome shotgun (WGS) entry which is preliminary data.</text>
</comment>
<evidence type="ECO:0000313" key="2">
    <source>
        <dbReference type="EMBL" id="OLQ71678.1"/>
    </source>
</evidence>
<evidence type="ECO:0000256" key="1">
    <source>
        <dbReference type="SAM" id="Phobius"/>
    </source>
</evidence>
<dbReference type="AlphaFoldDB" id="A0A1Q9GBG7"/>